<dbReference type="SMART" id="SM00028">
    <property type="entry name" value="TPR"/>
    <property type="match status" value="5"/>
</dbReference>
<dbReference type="Pfam" id="PF14559">
    <property type="entry name" value="TPR_19"/>
    <property type="match status" value="1"/>
</dbReference>
<evidence type="ECO:0000256" key="5">
    <source>
        <dbReference type="SAM" id="SignalP"/>
    </source>
</evidence>
<dbReference type="PANTHER" id="PTHR44227">
    <property type="match status" value="1"/>
</dbReference>
<gene>
    <name evidence="6" type="ORF">C6570_15055</name>
</gene>
<dbReference type="InterPro" id="IPR052346">
    <property type="entry name" value="O-mannosyl-transferase_TMTC"/>
</dbReference>
<evidence type="ECO:0000256" key="1">
    <source>
        <dbReference type="ARBA" id="ARBA00022737"/>
    </source>
</evidence>
<sequence>MDYYELMMHFTRVLAVWALASVGGAALSQTPPAPPQAPASAPADAASSSSKPPAQSAMTARLMYELLLSEMSFQRGDAQSAVSLMLDAARRTGDEALYKRAAELAIQSRSGPAALEAMRAWRQAYPKSVAAGQYELQVLIVMGRVADTEDAVRRFITTLPAEDRVTFLTAIPAMYQRVPDKAEAAAVVERALADSLKDPALAPSAWTTIGRMRLQAGDKTGALSAASLGQNAGAQSEWPALLALQLLTAGEPKAESLIQRYLASPGAKPEVSIGYARALVELGRNAEAHTLLQGLTQQSPNEPDPWLVQGALFADERQYPQAETALQRYLDLTNRPASETGVDRRVGRDQARMMLARIADQRGDYARATKLLDAIESPEQTLAVQARRADMLARQGQMDAARRAIQSVPERGPDDARLKIQAESQLLRDHKQPEAAYQLLADELARDPDDEGLLYDTAMAAERVGKVDEMERLLRQLIQVNPEAANAYNALGYSLADRGVRLPEAKQLIEKAVQLVPDDGYIQDSLGWVEFKMGRHQEARRLLEGAYKSRPDAEIAAHLGEVLWTLGDREGARKAWRDGLRLNPENDTLLNTLKRFRVTP</sequence>
<feature type="signal peptide" evidence="5">
    <location>
        <begin position="1"/>
        <end position="28"/>
    </location>
</feature>
<dbReference type="SUPFAM" id="SSF48452">
    <property type="entry name" value="TPR-like"/>
    <property type="match status" value="3"/>
</dbReference>
<evidence type="ECO:0000313" key="6">
    <source>
        <dbReference type="EMBL" id="AVO35394.1"/>
    </source>
</evidence>
<dbReference type="AlphaFoldDB" id="A0A2S0MHM7"/>
<dbReference type="EMBL" id="CP027666">
    <property type="protein sequence ID" value="AVO35394.1"/>
    <property type="molecule type" value="Genomic_DNA"/>
</dbReference>
<keyword evidence="2 3" id="KW-0802">TPR repeat</keyword>
<dbReference type="InterPro" id="IPR019734">
    <property type="entry name" value="TPR_rpt"/>
</dbReference>
<feature type="chain" id="PRO_5015621737" description="Tetratricopeptide repeat protein" evidence="5">
    <location>
        <begin position="29"/>
        <end position="600"/>
    </location>
</feature>
<dbReference type="InterPro" id="IPR011990">
    <property type="entry name" value="TPR-like_helical_dom_sf"/>
</dbReference>
<dbReference type="KEGG" id="otk:C6570_15055"/>
<dbReference type="Proteomes" id="UP000239709">
    <property type="component" value="Chromosome"/>
</dbReference>
<evidence type="ECO:0000256" key="2">
    <source>
        <dbReference type="ARBA" id="ARBA00022803"/>
    </source>
</evidence>
<evidence type="ECO:0000256" key="4">
    <source>
        <dbReference type="SAM" id="MobiDB-lite"/>
    </source>
</evidence>
<evidence type="ECO:0000256" key="3">
    <source>
        <dbReference type="PROSITE-ProRule" id="PRU00339"/>
    </source>
</evidence>
<dbReference type="OrthoDB" id="9766710at2"/>
<dbReference type="Gene3D" id="1.25.40.10">
    <property type="entry name" value="Tetratricopeptide repeat domain"/>
    <property type="match status" value="3"/>
</dbReference>
<evidence type="ECO:0000313" key="7">
    <source>
        <dbReference type="Proteomes" id="UP000239709"/>
    </source>
</evidence>
<evidence type="ECO:0008006" key="8">
    <source>
        <dbReference type="Google" id="ProtNLM"/>
    </source>
</evidence>
<organism evidence="6 7">
    <name type="scientific">Ottowia oryzae</name>
    <dbReference type="NCBI Taxonomy" id="2109914"/>
    <lineage>
        <taxon>Bacteria</taxon>
        <taxon>Pseudomonadati</taxon>
        <taxon>Pseudomonadota</taxon>
        <taxon>Betaproteobacteria</taxon>
        <taxon>Burkholderiales</taxon>
        <taxon>Comamonadaceae</taxon>
        <taxon>Ottowia</taxon>
    </lineage>
</organism>
<feature type="repeat" description="TPR" evidence="3">
    <location>
        <begin position="553"/>
        <end position="586"/>
    </location>
</feature>
<reference evidence="6 7" key="1">
    <citation type="submission" date="2018-03" db="EMBL/GenBank/DDBJ databases">
        <title>Genome sequencing of Ottowia sp.</title>
        <authorList>
            <person name="Kim S.-J."/>
            <person name="Heo J."/>
            <person name="Kwon S.-W."/>
        </authorList>
    </citation>
    <scope>NUCLEOTIDE SEQUENCE [LARGE SCALE GENOMIC DNA]</scope>
    <source>
        <strain evidence="6 7">KADR8-3</strain>
    </source>
</reference>
<protein>
    <recommendedName>
        <fullName evidence="8">Tetratricopeptide repeat protein</fullName>
    </recommendedName>
</protein>
<dbReference type="PANTHER" id="PTHR44227:SF3">
    <property type="entry name" value="PROTEIN O-MANNOSYL-TRANSFERASE TMTC4"/>
    <property type="match status" value="1"/>
</dbReference>
<proteinExistence type="predicted"/>
<keyword evidence="5" id="KW-0732">Signal</keyword>
<feature type="compositionally biased region" description="Low complexity" evidence="4">
    <location>
        <begin position="38"/>
        <end position="53"/>
    </location>
</feature>
<accession>A0A2S0MHM7</accession>
<dbReference type="Pfam" id="PF13432">
    <property type="entry name" value="TPR_16"/>
    <property type="match status" value="3"/>
</dbReference>
<feature type="region of interest" description="Disordered" evidence="4">
    <location>
        <begin position="28"/>
        <end position="53"/>
    </location>
</feature>
<keyword evidence="1" id="KW-0677">Repeat</keyword>
<dbReference type="PROSITE" id="PS50005">
    <property type="entry name" value="TPR"/>
    <property type="match status" value="1"/>
</dbReference>
<keyword evidence="7" id="KW-1185">Reference proteome</keyword>
<name>A0A2S0MHM7_9BURK</name>